<feature type="domain" description="Tll0287-like" evidence="2">
    <location>
        <begin position="46"/>
        <end position="169"/>
    </location>
</feature>
<dbReference type="Pfam" id="PF11845">
    <property type="entry name" value="Tll0287-like"/>
    <property type="match status" value="1"/>
</dbReference>
<protein>
    <recommendedName>
        <fullName evidence="2">Tll0287-like domain-containing protein</fullName>
    </recommendedName>
</protein>
<evidence type="ECO:0000259" key="2">
    <source>
        <dbReference type="Pfam" id="PF11845"/>
    </source>
</evidence>
<evidence type="ECO:0000256" key="1">
    <source>
        <dbReference type="SAM" id="SignalP"/>
    </source>
</evidence>
<dbReference type="EMBL" id="CP036274">
    <property type="protein sequence ID" value="QDU25835.1"/>
    <property type="molecule type" value="Genomic_DNA"/>
</dbReference>
<keyword evidence="4" id="KW-1185">Reference proteome</keyword>
<keyword evidence="1" id="KW-0732">Signal</keyword>
<sequence length="182" mass="19963" precursor="true">MGRTSSILVCGLLAALVVTGLLFSAEQAPPKNENENEPSAAATERTRKTVRMLDDVYKTAVVLITDKYVNDENDFPAGSAAIALFSEVEKKGWHGVRLLDVTGKPYDNKNVAKDEFEKKGVSQLQAGKDYYEQIIEKDGKPYLRAMTPVPVVMQKCVMCHPHYADAKKGVAIGAISYTLPIE</sequence>
<gene>
    <name evidence="3" type="ORF">ETAA8_09070</name>
</gene>
<dbReference type="InterPro" id="IPR021796">
    <property type="entry name" value="Tll0287-like_dom"/>
</dbReference>
<feature type="signal peptide" evidence="1">
    <location>
        <begin position="1"/>
        <end position="24"/>
    </location>
</feature>
<reference evidence="3 4" key="1">
    <citation type="submission" date="2019-02" db="EMBL/GenBank/DDBJ databases">
        <title>Deep-cultivation of Planctomycetes and their phenomic and genomic characterization uncovers novel biology.</title>
        <authorList>
            <person name="Wiegand S."/>
            <person name="Jogler M."/>
            <person name="Boedeker C."/>
            <person name="Pinto D."/>
            <person name="Vollmers J."/>
            <person name="Rivas-Marin E."/>
            <person name="Kohn T."/>
            <person name="Peeters S.H."/>
            <person name="Heuer A."/>
            <person name="Rast P."/>
            <person name="Oberbeckmann S."/>
            <person name="Bunk B."/>
            <person name="Jeske O."/>
            <person name="Meyerdierks A."/>
            <person name="Storesund J.E."/>
            <person name="Kallscheuer N."/>
            <person name="Luecker S."/>
            <person name="Lage O.M."/>
            <person name="Pohl T."/>
            <person name="Merkel B.J."/>
            <person name="Hornburger P."/>
            <person name="Mueller R.-W."/>
            <person name="Bruemmer F."/>
            <person name="Labrenz M."/>
            <person name="Spormann A.M."/>
            <person name="Op den Camp H."/>
            <person name="Overmann J."/>
            <person name="Amann R."/>
            <person name="Jetten M.S.M."/>
            <person name="Mascher T."/>
            <person name="Medema M.H."/>
            <person name="Devos D.P."/>
            <person name="Kaster A.-K."/>
            <person name="Ovreas L."/>
            <person name="Rohde M."/>
            <person name="Galperin M.Y."/>
            <person name="Jogler C."/>
        </authorList>
    </citation>
    <scope>NUCLEOTIDE SEQUENCE [LARGE SCALE GENOMIC DNA]</scope>
    <source>
        <strain evidence="3 4">ETA_A8</strain>
    </source>
</reference>
<evidence type="ECO:0000313" key="3">
    <source>
        <dbReference type="EMBL" id="QDU25835.1"/>
    </source>
</evidence>
<dbReference type="RefSeq" id="WP_145085433.1">
    <property type="nucleotide sequence ID" value="NZ_CP036274.1"/>
</dbReference>
<dbReference type="KEGG" id="aagg:ETAA8_09070"/>
<organism evidence="3 4">
    <name type="scientific">Anatilimnocola aggregata</name>
    <dbReference type="NCBI Taxonomy" id="2528021"/>
    <lineage>
        <taxon>Bacteria</taxon>
        <taxon>Pseudomonadati</taxon>
        <taxon>Planctomycetota</taxon>
        <taxon>Planctomycetia</taxon>
        <taxon>Pirellulales</taxon>
        <taxon>Pirellulaceae</taxon>
        <taxon>Anatilimnocola</taxon>
    </lineage>
</organism>
<proteinExistence type="predicted"/>
<dbReference type="AlphaFoldDB" id="A0A517Y6I2"/>
<dbReference type="OrthoDB" id="5568461at2"/>
<feature type="chain" id="PRO_5022063275" description="Tll0287-like domain-containing protein" evidence="1">
    <location>
        <begin position="25"/>
        <end position="182"/>
    </location>
</feature>
<name>A0A517Y6I2_9BACT</name>
<dbReference type="Proteomes" id="UP000315017">
    <property type="component" value="Chromosome"/>
</dbReference>
<accession>A0A517Y6I2</accession>
<evidence type="ECO:0000313" key="4">
    <source>
        <dbReference type="Proteomes" id="UP000315017"/>
    </source>
</evidence>